<comment type="caution">
    <text evidence="11">The sequence shown here is derived from an EMBL/GenBank/DDBJ whole genome shotgun (WGS) entry which is preliminary data.</text>
</comment>
<dbReference type="RefSeq" id="WP_188584112.1">
    <property type="nucleotide sequence ID" value="NZ_BMCT01000013.1"/>
</dbReference>
<dbReference type="NCBIfam" id="TIGR00726">
    <property type="entry name" value="peptidoglycan editing factor PgeF"/>
    <property type="match status" value="1"/>
</dbReference>
<dbReference type="PANTHER" id="PTHR30616">
    <property type="entry name" value="UNCHARACTERIZED PROTEIN YFIH"/>
    <property type="match status" value="1"/>
</dbReference>
<protein>
    <recommendedName>
        <fullName evidence="10">Purine nucleoside phosphorylase</fullName>
    </recommendedName>
</protein>
<reference evidence="11" key="2">
    <citation type="submission" date="2020-09" db="EMBL/GenBank/DDBJ databases">
        <authorList>
            <person name="Sun Q."/>
            <person name="Sedlacek I."/>
        </authorList>
    </citation>
    <scope>NUCLEOTIDE SEQUENCE</scope>
    <source>
        <strain evidence="11">CCM 7897</strain>
    </source>
</reference>
<keyword evidence="5" id="KW-0378">Hydrolase</keyword>
<comment type="similarity">
    <text evidence="2 10">Belongs to the purine nucleoside phosphorylase YfiH/LACC1 family.</text>
</comment>
<dbReference type="InterPro" id="IPR011324">
    <property type="entry name" value="Cytotoxic_necrot_fac-like_cat"/>
</dbReference>
<comment type="catalytic activity">
    <reaction evidence="1">
        <text>inosine + phosphate = alpha-D-ribose 1-phosphate + hypoxanthine</text>
        <dbReference type="Rhea" id="RHEA:27646"/>
        <dbReference type="ChEBI" id="CHEBI:17368"/>
        <dbReference type="ChEBI" id="CHEBI:17596"/>
        <dbReference type="ChEBI" id="CHEBI:43474"/>
        <dbReference type="ChEBI" id="CHEBI:57720"/>
        <dbReference type="EC" id="2.4.2.1"/>
    </reaction>
    <physiologicalReaction direction="left-to-right" evidence="1">
        <dbReference type="Rhea" id="RHEA:27647"/>
    </physiologicalReaction>
</comment>
<accession>A0A917CJE4</accession>
<keyword evidence="4" id="KW-0479">Metal-binding</keyword>
<organism evidence="11 12">
    <name type="scientific">Azorhizobium oxalatiphilum</name>
    <dbReference type="NCBI Taxonomy" id="980631"/>
    <lineage>
        <taxon>Bacteria</taxon>
        <taxon>Pseudomonadati</taxon>
        <taxon>Pseudomonadota</taxon>
        <taxon>Alphaproteobacteria</taxon>
        <taxon>Hyphomicrobiales</taxon>
        <taxon>Xanthobacteraceae</taxon>
        <taxon>Azorhizobium</taxon>
    </lineage>
</organism>
<dbReference type="InterPro" id="IPR003730">
    <property type="entry name" value="Cu_polyphenol_OxRdtase"/>
</dbReference>
<comment type="catalytic activity">
    <reaction evidence="8">
        <text>adenosine + phosphate = alpha-D-ribose 1-phosphate + adenine</text>
        <dbReference type="Rhea" id="RHEA:27642"/>
        <dbReference type="ChEBI" id="CHEBI:16335"/>
        <dbReference type="ChEBI" id="CHEBI:16708"/>
        <dbReference type="ChEBI" id="CHEBI:43474"/>
        <dbReference type="ChEBI" id="CHEBI:57720"/>
        <dbReference type="EC" id="2.4.2.1"/>
    </reaction>
    <physiologicalReaction direction="left-to-right" evidence="8">
        <dbReference type="Rhea" id="RHEA:27643"/>
    </physiologicalReaction>
</comment>
<keyword evidence="3" id="KW-0808">Transferase</keyword>
<dbReference type="Proteomes" id="UP000606044">
    <property type="component" value="Unassembled WGS sequence"/>
</dbReference>
<dbReference type="SUPFAM" id="SSF64438">
    <property type="entry name" value="CNF1/YfiH-like putative cysteine hydrolases"/>
    <property type="match status" value="1"/>
</dbReference>
<dbReference type="Pfam" id="PF02578">
    <property type="entry name" value="Cu-oxidase_4"/>
    <property type="match status" value="1"/>
</dbReference>
<dbReference type="CDD" id="cd16833">
    <property type="entry name" value="YfiH"/>
    <property type="match status" value="1"/>
</dbReference>
<reference evidence="11" key="1">
    <citation type="journal article" date="2014" name="Int. J. Syst. Evol. Microbiol.">
        <title>Complete genome sequence of Corynebacterium casei LMG S-19264T (=DSM 44701T), isolated from a smear-ripened cheese.</title>
        <authorList>
            <consortium name="US DOE Joint Genome Institute (JGI-PGF)"/>
            <person name="Walter F."/>
            <person name="Albersmeier A."/>
            <person name="Kalinowski J."/>
            <person name="Ruckert C."/>
        </authorList>
    </citation>
    <scope>NUCLEOTIDE SEQUENCE</scope>
    <source>
        <strain evidence="11">CCM 7897</strain>
    </source>
</reference>
<evidence type="ECO:0000256" key="10">
    <source>
        <dbReference type="RuleBase" id="RU361274"/>
    </source>
</evidence>
<evidence type="ECO:0000256" key="7">
    <source>
        <dbReference type="ARBA" id="ARBA00047989"/>
    </source>
</evidence>
<dbReference type="AlphaFoldDB" id="A0A917CJE4"/>
<evidence type="ECO:0000256" key="5">
    <source>
        <dbReference type="ARBA" id="ARBA00022801"/>
    </source>
</evidence>
<gene>
    <name evidence="11" type="ORF">GCM10007301_55270</name>
</gene>
<comment type="catalytic activity">
    <reaction evidence="9">
        <text>S-methyl-5'-thioadenosine + phosphate = 5-(methylsulfanyl)-alpha-D-ribose 1-phosphate + adenine</text>
        <dbReference type="Rhea" id="RHEA:11852"/>
        <dbReference type="ChEBI" id="CHEBI:16708"/>
        <dbReference type="ChEBI" id="CHEBI:17509"/>
        <dbReference type="ChEBI" id="CHEBI:43474"/>
        <dbReference type="ChEBI" id="CHEBI:58533"/>
        <dbReference type="EC" id="2.4.2.28"/>
    </reaction>
    <physiologicalReaction direction="left-to-right" evidence="9">
        <dbReference type="Rhea" id="RHEA:11853"/>
    </physiologicalReaction>
</comment>
<evidence type="ECO:0000256" key="8">
    <source>
        <dbReference type="ARBA" id="ARBA00048968"/>
    </source>
</evidence>
<dbReference type="GO" id="GO:0005507">
    <property type="term" value="F:copper ion binding"/>
    <property type="evidence" value="ECO:0007669"/>
    <property type="project" value="TreeGrafter"/>
</dbReference>
<keyword evidence="12" id="KW-1185">Reference proteome</keyword>
<evidence type="ECO:0000256" key="6">
    <source>
        <dbReference type="ARBA" id="ARBA00022833"/>
    </source>
</evidence>
<proteinExistence type="inferred from homology"/>
<comment type="catalytic activity">
    <reaction evidence="7">
        <text>adenosine + H2O + H(+) = inosine + NH4(+)</text>
        <dbReference type="Rhea" id="RHEA:24408"/>
        <dbReference type="ChEBI" id="CHEBI:15377"/>
        <dbReference type="ChEBI" id="CHEBI:15378"/>
        <dbReference type="ChEBI" id="CHEBI:16335"/>
        <dbReference type="ChEBI" id="CHEBI:17596"/>
        <dbReference type="ChEBI" id="CHEBI:28938"/>
        <dbReference type="EC" id="3.5.4.4"/>
    </reaction>
    <physiologicalReaction direction="left-to-right" evidence="7">
        <dbReference type="Rhea" id="RHEA:24409"/>
    </physiologicalReaction>
</comment>
<keyword evidence="6" id="KW-0862">Zinc</keyword>
<dbReference type="EMBL" id="BMCT01000013">
    <property type="protein sequence ID" value="GGF88328.1"/>
    <property type="molecule type" value="Genomic_DNA"/>
</dbReference>
<dbReference type="Gene3D" id="3.60.140.10">
    <property type="entry name" value="CNF1/YfiH-like putative cysteine hydrolases"/>
    <property type="match status" value="1"/>
</dbReference>
<dbReference type="InterPro" id="IPR038371">
    <property type="entry name" value="Cu_polyphenol_OxRdtase_sf"/>
</dbReference>
<dbReference type="GO" id="GO:0016787">
    <property type="term" value="F:hydrolase activity"/>
    <property type="evidence" value="ECO:0007669"/>
    <property type="project" value="UniProtKB-KW"/>
</dbReference>
<evidence type="ECO:0000256" key="1">
    <source>
        <dbReference type="ARBA" id="ARBA00000553"/>
    </source>
</evidence>
<evidence type="ECO:0000256" key="9">
    <source>
        <dbReference type="ARBA" id="ARBA00049893"/>
    </source>
</evidence>
<evidence type="ECO:0000313" key="12">
    <source>
        <dbReference type="Proteomes" id="UP000606044"/>
    </source>
</evidence>
<dbReference type="PANTHER" id="PTHR30616:SF2">
    <property type="entry name" value="PURINE NUCLEOSIDE PHOSPHORYLASE LACC1"/>
    <property type="match status" value="1"/>
</dbReference>
<name>A0A917CJE4_9HYPH</name>
<dbReference type="GO" id="GO:0017061">
    <property type="term" value="F:S-methyl-5-thioadenosine phosphorylase activity"/>
    <property type="evidence" value="ECO:0007669"/>
    <property type="project" value="UniProtKB-EC"/>
</dbReference>
<evidence type="ECO:0000256" key="2">
    <source>
        <dbReference type="ARBA" id="ARBA00007353"/>
    </source>
</evidence>
<evidence type="ECO:0000313" key="11">
    <source>
        <dbReference type="EMBL" id="GGF88328.1"/>
    </source>
</evidence>
<evidence type="ECO:0000256" key="4">
    <source>
        <dbReference type="ARBA" id="ARBA00022723"/>
    </source>
</evidence>
<evidence type="ECO:0000256" key="3">
    <source>
        <dbReference type="ARBA" id="ARBA00022679"/>
    </source>
</evidence>
<sequence>MKVEASSLAALPGIRHAFFTRQGGVSSGIYDSLNGGLGSKDAVENVMENRARMARAIGVTPENLVMCSQVHSAICVPMEAPWTRANAPSADAIATRVPGLAATVTIADCGPVLFADPVARVVGAAHSGWKGAFGGVIEATVAQMENLGARRADIRAVIGPLIRQPSYEVGEDFISRFIEEDRTFTRFFAPADRPHHALFDLPGFIALRLRQARIDHVEDLGLDTYADPARFFSYRRSTHKSEPDYGRLVAAITLE</sequence>